<evidence type="ECO:0000313" key="3">
    <source>
        <dbReference type="Proteomes" id="UP000566071"/>
    </source>
</evidence>
<dbReference type="RefSeq" id="WP_175268970.1">
    <property type="nucleotide sequence ID" value="NZ_JABFCR010000006.1"/>
</dbReference>
<gene>
    <name evidence="2" type="ORF">HK413_02175</name>
</gene>
<name>A0ABX1W4R6_9SPHI</name>
<dbReference type="Proteomes" id="UP000566071">
    <property type="component" value="Unassembled WGS sequence"/>
</dbReference>
<protein>
    <submittedName>
        <fullName evidence="2">Uncharacterized protein</fullName>
    </submittedName>
</protein>
<dbReference type="EMBL" id="JABFCR010000006">
    <property type="protein sequence ID" value="NNU33270.1"/>
    <property type="molecule type" value="Genomic_DNA"/>
</dbReference>
<feature type="chain" id="PRO_5047150947" evidence="1">
    <location>
        <begin position="22"/>
        <end position="60"/>
    </location>
</feature>
<proteinExistence type="predicted"/>
<sequence>MKITFLLFFTTLMQVSATSIAQKITYHQKEATLKQIFTEINKQTGFNVFWSPKVIRKVKK</sequence>
<accession>A0ABX1W4R6</accession>
<reference evidence="2 3" key="1">
    <citation type="submission" date="2020-05" db="EMBL/GenBank/DDBJ databases">
        <authorList>
            <person name="Khan S.A."/>
            <person name="Jeon C.O."/>
            <person name="Chun B.H."/>
        </authorList>
    </citation>
    <scope>NUCLEOTIDE SEQUENCE [LARGE SCALE GENOMIC DNA]</scope>
    <source>
        <strain evidence="2 3">S1162</strain>
    </source>
</reference>
<keyword evidence="3" id="KW-1185">Reference proteome</keyword>
<feature type="signal peptide" evidence="1">
    <location>
        <begin position="1"/>
        <end position="21"/>
    </location>
</feature>
<organism evidence="2 3">
    <name type="scientific">Mucilaginibacter humi</name>
    <dbReference type="NCBI Taxonomy" id="2732510"/>
    <lineage>
        <taxon>Bacteria</taxon>
        <taxon>Pseudomonadati</taxon>
        <taxon>Bacteroidota</taxon>
        <taxon>Sphingobacteriia</taxon>
        <taxon>Sphingobacteriales</taxon>
        <taxon>Sphingobacteriaceae</taxon>
        <taxon>Mucilaginibacter</taxon>
    </lineage>
</organism>
<comment type="caution">
    <text evidence="2">The sequence shown here is derived from an EMBL/GenBank/DDBJ whole genome shotgun (WGS) entry which is preliminary data.</text>
</comment>
<evidence type="ECO:0000313" key="2">
    <source>
        <dbReference type="EMBL" id="NNU33270.1"/>
    </source>
</evidence>
<keyword evidence="1" id="KW-0732">Signal</keyword>
<evidence type="ECO:0000256" key="1">
    <source>
        <dbReference type="SAM" id="SignalP"/>
    </source>
</evidence>